<dbReference type="EMBL" id="GL996510">
    <property type="protein sequence ID" value="EGV66532.1"/>
    <property type="molecule type" value="Genomic_DNA"/>
</dbReference>
<accession>G3AWG2</accession>
<reference evidence="2 3" key="1">
    <citation type="journal article" date="2011" name="Proc. Natl. Acad. Sci. U.S.A.">
        <title>Comparative genomics of xylose-fermenting fungi for enhanced biofuel production.</title>
        <authorList>
            <person name="Wohlbach D.J."/>
            <person name="Kuo A."/>
            <person name="Sato T.K."/>
            <person name="Potts K.M."/>
            <person name="Salamov A.A."/>
            <person name="LaButti K.M."/>
            <person name="Sun H."/>
            <person name="Clum A."/>
            <person name="Pangilinan J.L."/>
            <person name="Lindquist E.A."/>
            <person name="Lucas S."/>
            <person name="Lapidus A."/>
            <person name="Jin M."/>
            <person name="Gunawan C."/>
            <person name="Balan V."/>
            <person name="Dale B.E."/>
            <person name="Jeffries T.W."/>
            <person name="Zinkel R."/>
            <person name="Barry K.W."/>
            <person name="Grigoriev I.V."/>
            <person name="Gasch A.P."/>
        </authorList>
    </citation>
    <scope>NUCLEOTIDE SEQUENCE [LARGE SCALE GENOMIC DNA]</scope>
    <source>
        <strain evidence="3">ATCC 10573 / BCRC 21748 / CBS 615 / JCM 9827 / NBRC 10315 / NRRL Y-1498 / VKM Y-70</strain>
    </source>
</reference>
<evidence type="ECO:0000256" key="1">
    <source>
        <dbReference type="SAM" id="MobiDB-lite"/>
    </source>
</evidence>
<keyword evidence="3" id="KW-1185">Reference proteome</keyword>
<evidence type="ECO:0000313" key="2">
    <source>
        <dbReference type="EMBL" id="EGV66532.1"/>
    </source>
</evidence>
<dbReference type="HOGENOM" id="CLU_2947990_0_0_1"/>
<feature type="compositionally biased region" description="Low complexity" evidence="1">
    <location>
        <begin position="8"/>
        <end position="19"/>
    </location>
</feature>
<gene>
    <name evidence="2" type="ORF">CANTEDRAFT_112252</name>
</gene>
<proteinExistence type="predicted"/>
<feature type="region of interest" description="Disordered" evidence="1">
    <location>
        <begin position="41"/>
        <end position="60"/>
    </location>
</feature>
<feature type="compositionally biased region" description="Polar residues" evidence="1">
    <location>
        <begin position="44"/>
        <end position="60"/>
    </location>
</feature>
<sequence length="60" mass="6929">EQLFHLFSPHPSKHGPSSSERLKQKELPDHVYNRCSDDALQWRGTRTSTPKLPNSQSRSK</sequence>
<protein>
    <submittedName>
        <fullName evidence="2">Uncharacterized protein</fullName>
    </submittedName>
</protein>
<feature type="non-terminal residue" evidence="2">
    <location>
        <position position="1"/>
    </location>
</feature>
<organism evidence="3">
    <name type="scientific">Candida tenuis (strain ATCC 10573 / BCRC 21748 / CBS 615 / JCM 9827 / NBRC 10315 / NRRL Y-1498 / VKM Y-70)</name>
    <name type="common">Yeast</name>
    <name type="synonym">Yamadazyma tenuis</name>
    <dbReference type="NCBI Taxonomy" id="590646"/>
    <lineage>
        <taxon>Eukaryota</taxon>
        <taxon>Fungi</taxon>
        <taxon>Dikarya</taxon>
        <taxon>Ascomycota</taxon>
        <taxon>Saccharomycotina</taxon>
        <taxon>Pichiomycetes</taxon>
        <taxon>Debaryomycetaceae</taxon>
        <taxon>Yamadazyma</taxon>
    </lineage>
</organism>
<name>G3AWG2_CANTC</name>
<dbReference type="Proteomes" id="UP000000707">
    <property type="component" value="Unassembled WGS sequence"/>
</dbReference>
<feature type="compositionally biased region" description="Basic and acidic residues" evidence="1">
    <location>
        <begin position="20"/>
        <end position="29"/>
    </location>
</feature>
<dbReference type="AlphaFoldDB" id="G3AWG2"/>
<feature type="region of interest" description="Disordered" evidence="1">
    <location>
        <begin position="1"/>
        <end position="29"/>
    </location>
</feature>
<evidence type="ECO:0000313" key="3">
    <source>
        <dbReference type="Proteomes" id="UP000000707"/>
    </source>
</evidence>